<dbReference type="InterPro" id="IPR011008">
    <property type="entry name" value="Dimeric_a/b-barrel"/>
</dbReference>
<protein>
    <recommendedName>
        <fullName evidence="2">EthD domain-containing protein</fullName>
    </recommendedName>
</protein>
<dbReference type="GO" id="GO:0016491">
    <property type="term" value="F:oxidoreductase activity"/>
    <property type="evidence" value="ECO:0007669"/>
    <property type="project" value="InterPro"/>
</dbReference>
<gene>
    <name evidence="3" type="ORF">K504DRAFT_426245</name>
</gene>
<organism evidence="3 4">
    <name type="scientific">Pleomassaria siparia CBS 279.74</name>
    <dbReference type="NCBI Taxonomy" id="1314801"/>
    <lineage>
        <taxon>Eukaryota</taxon>
        <taxon>Fungi</taxon>
        <taxon>Dikarya</taxon>
        <taxon>Ascomycota</taxon>
        <taxon>Pezizomycotina</taxon>
        <taxon>Dothideomycetes</taxon>
        <taxon>Pleosporomycetidae</taxon>
        <taxon>Pleosporales</taxon>
        <taxon>Pleomassariaceae</taxon>
        <taxon>Pleomassaria</taxon>
    </lineage>
</organism>
<proteinExistence type="inferred from homology"/>
<dbReference type="EMBL" id="MU005766">
    <property type="protein sequence ID" value="KAF2712217.1"/>
    <property type="molecule type" value="Genomic_DNA"/>
</dbReference>
<name>A0A6G1KIM5_9PLEO</name>
<keyword evidence="4" id="KW-1185">Reference proteome</keyword>
<reference evidence="3" key="1">
    <citation type="journal article" date="2020" name="Stud. Mycol.">
        <title>101 Dothideomycetes genomes: a test case for predicting lifestyles and emergence of pathogens.</title>
        <authorList>
            <person name="Haridas S."/>
            <person name="Albert R."/>
            <person name="Binder M."/>
            <person name="Bloem J."/>
            <person name="Labutti K."/>
            <person name="Salamov A."/>
            <person name="Andreopoulos B."/>
            <person name="Baker S."/>
            <person name="Barry K."/>
            <person name="Bills G."/>
            <person name="Bluhm B."/>
            <person name="Cannon C."/>
            <person name="Castanera R."/>
            <person name="Culley D."/>
            <person name="Daum C."/>
            <person name="Ezra D."/>
            <person name="Gonzalez J."/>
            <person name="Henrissat B."/>
            <person name="Kuo A."/>
            <person name="Liang C."/>
            <person name="Lipzen A."/>
            <person name="Lutzoni F."/>
            <person name="Magnuson J."/>
            <person name="Mondo S."/>
            <person name="Nolan M."/>
            <person name="Ohm R."/>
            <person name="Pangilinan J."/>
            <person name="Park H.-J."/>
            <person name="Ramirez L."/>
            <person name="Alfaro M."/>
            <person name="Sun H."/>
            <person name="Tritt A."/>
            <person name="Yoshinaga Y."/>
            <person name="Zwiers L.-H."/>
            <person name="Turgeon B."/>
            <person name="Goodwin S."/>
            <person name="Spatafora J."/>
            <person name="Crous P."/>
            <person name="Grigoriev I."/>
        </authorList>
    </citation>
    <scope>NUCLEOTIDE SEQUENCE</scope>
    <source>
        <strain evidence="3">CBS 279.74</strain>
    </source>
</reference>
<sequence length="134" mass="15517">MPYTILIFLTRHPSLTSEEFRNHWENVYIPLNKSLTGHLFPLLFKRHYFARIDRAGFGGAANRDRPALLLRGSVDDFDYDSMGEMTFDSEAAFREYYRVLYEPKAAALLAREEKYFLDTQKVIIVVVGDSTGSR</sequence>
<evidence type="ECO:0000259" key="2">
    <source>
        <dbReference type="Pfam" id="PF07110"/>
    </source>
</evidence>
<accession>A0A6G1KIM5</accession>
<dbReference type="Gene3D" id="3.30.70.100">
    <property type="match status" value="1"/>
</dbReference>
<dbReference type="InterPro" id="IPR009799">
    <property type="entry name" value="EthD_dom"/>
</dbReference>
<dbReference type="Proteomes" id="UP000799428">
    <property type="component" value="Unassembled WGS sequence"/>
</dbReference>
<evidence type="ECO:0000313" key="3">
    <source>
        <dbReference type="EMBL" id="KAF2712217.1"/>
    </source>
</evidence>
<feature type="domain" description="EthD" evidence="2">
    <location>
        <begin position="12"/>
        <end position="119"/>
    </location>
</feature>
<comment type="similarity">
    <text evidence="1">Belongs to the tpcK family.</text>
</comment>
<evidence type="ECO:0000256" key="1">
    <source>
        <dbReference type="ARBA" id="ARBA00005986"/>
    </source>
</evidence>
<dbReference type="SUPFAM" id="SSF54909">
    <property type="entry name" value="Dimeric alpha+beta barrel"/>
    <property type="match status" value="1"/>
</dbReference>
<dbReference type="Pfam" id="PF07110">
    <property type="entry name" value="EthD"/>
    <property type="match status" value="1"/>
</dbReference>
<dbReference type="AlphaFoldDB" id="A0A6G1KIM5"/>
<evidence type="ECO:0000313" key="4">
    <source>
        <dbReference type="Proteomes" id="UP000799428"/>
    </source>
</evidence>
<dbReference type="OrthoDB" id="2519291at2759"/>